<accession>A0ABY2GY54</accession>
<dbReference type="InterPro" id="IPR051908">
    <property type="entry name" value="Ribosomal_N-acetyltransferase"/>
</dbReference>
<keyword evidence="3" id="KW-1185">Reference proteome</keyword>
<name>A0ABY2GY54_9HYPO</name>
<dbReference type="InterPro" id="IPR016181">
    <property type="entry name" value="Acyl_CoA_acyltransferase"/>
</dbReference>
<gene>
    <name evidence="2" type="ORF">CCMA1212_007434</name>
</gene>
<dbReference type="EMBL" id="PPTA01000010">
    <property type="protein sequence ID" value="TFB00636.1"/>
    <property type="molecule type" value="Genomic_DNA"/>
</dbReference>
<feature type="domain" description="N-acetyltransferase" evidence="1">
    <location>
        <begin position="31"/>
        <end position="172"/>
    </location>
</feature>
<organism evidence="2 3">
    <name type="scientific">Trichoderma ghanense</name>
    <dbReference type="NCBI Taxonomy" id="65468"/>
    <lineage>
        <taxon>Eukaryota</taxon>
        <taxon>Fungi</taxon>
        <taxon>Dikarya</taxon>
        <taxon>Ascomycota</taxon>
        <taxon>Pezizomycotina</taxon>
        <taxon>Sordariomycetes</taxon>
        <taxon>Hypocreomycetidae</taxon>
        <taxon>Hypocreales</taxon>
        <taxon>Hypocreaceae</taxon>
        <taxon>Trichoderma</taxon>
    </lineage>
</organism>
<proteinExistence type="predicted"/>
<evidence type="ECO:0000313" key="3">
    <source>
        <dbReference type="Proteomes" id="UP001642720"/>
    </source>
</evidence>
<dbReference type="InterPro" id="IPR000182">
    <property type="entry name" value="GNAT_dom"/>
</dbReference>
<dbReference type="Pfam" id="PF13302">
    <property type="entry name" value="Acetyltransf_3"/>
    <property type="match status" value="1"/>
</dbReference>
<evidence type="ECO:0000313" key="2">
    <source>
        <dbReference type="EMBL" id="TFB00636.1"/>
    </source>
</evidence>
<protein>
    <recommendedName>
        <fullName evidence="1">N-acetyltransferase domain-containing protein</fullName>
    </recommendedName>
</protein>
<dbReference type="RefSeq" id="XP_073556837.1">
    <property type="nucleotide sequence ID" value="XM_073704602.1"/>
</dbReference>
<dbReference type="GeneID" id="300579052"/>
<dbReference type="PANTHER" id="PTHR43441">
    <property type="entry name" value="RIBOSOMAL-PROTEIN-SERINE ACETYLTRANSFERASE"/>
    <property type="match status" value="1"/>
</dbReference>
<evidence type="ECO:0000259" key="1">
    <source>
        <dbReference type="Pfam" id="PF13302"/>
    </source>
</evidence>
<dbReference type="Proteomes" id="UP001642720">
    <property type="component" value="Unassembled WGS sequence"/>
</dbReference>
<reference evidence="2 3" key="1">
    <citation type="submission" date="2018-01" db="EMBL/GenBank/DDBJ databases">
        <title>Genome characterization of the sugarcane-associated fungus Trichoderma ghanense CCMA-1212 and their application in lignocelulose bioconversion.</title>
        <authorList>
            <person name="Steindorff A.S."/>
            <person name="Mendes T.D."/>
            <person name="Vilela E.S.D."/>
            <person name="Rodrigues D.S."/>
            <person name="Formighieri E.F."/>
            <person name="Melo I.S."/>
            <person name="Favaro L.C.L."/>
        </authorList>
    </citation>
    <scope>NUCLEOTIDE SEQUENCE [LARGE SCALE GENOMIC DNA]</scope>
    <source>
        <strain evidence="2 3">CCMA-1212</strain>
    </source>
</reference>
<dbReference type="Gene3D" id="3.40.630.30">
    <property type="match status" value="1"/>
</dbReference>
<comment type="caution">
    <text evidence="2">The sequence shown here is derived from an EMBL/GenBank/DDBJ whole genome shotgun (WGS) entry which is preliminary data.</text>
</comment>
<sequence length="245" mass="27867">MDASLGPPVVSAEPALVPPRTPLHGRYSAVVPLQPEHWRALYKHLGGGENAWRWKYMPIEGLPSEEACETTIKAWSASKDPLFYAVLSGPASDAASEPAGILSYLSIVPDHRRIEIGWVILGDALKHSRQATEAFYLFMKHSFEDLGYLRVEWKANHLNGPSVAAAERLGFTFEGVFRYADVVFFVWLCYRKHMIVKGRRRDTAWLSITDDEWDAARRGFELWLDESNFDENGKQKRRLGECRES</sequence>
<dbReference type="SUPFAM" id="SSF55729">
    <property type="entry name" value="Acyl-CoA N-acyltransferases (Nat)"/>
    <property type="match status" value="1"/>
</dbReference>
<dbReference type="PANTHER" id="PTHR43441:SF2">
    <property type="entry name" value="FAMILY ACETYLTRANSFERASE, PUTATIVE (AFU_ORTHOLOGUE AFUA_7G00850)-RELATED"/>
    <property type="match status" value="1"/>
</dbReference>